<accession>A0ABU3PCX0</accession>
<dbReference type="Proteomes" id="UP001246372">
    <property type="component" value="Unassembled WGS sequence"/>
</dbReference>
<protein>
    <recommendedName>
        <fullName evidence="4">TonB-dependent receptor plug domain-containing protein</fullName>
    </recommendedName>
</protein>
<evidence type="ECO:0000256" key="1">
    <source>
        <dbReference type="SAM" id="SignalP"/>
    </source>
</evidence>
<dbReference type="EMBL" id="JAVXZY010000004">
    <property type="protein sequence ID" value="MDT8999977.1"/>
    <property type="molecule type" value="Genomic_DNA"/>
</dbReference>
<name>A0ABU3PCX0_9BURK</name>
<feature type="signal peptide" evidence="1">
    <location>
        <begin position="1"/>
        <end position="22"/>
    </location>
</feature>
<comment type="caution">
    <text evidence="2">The sequence shown here is derived from an EMBL/GenBank/DDBJ whole genome shotgun (WGS) entry which is preliminary data.</text>
</comment>
<evidence type="ECO:0000313" key="3">
    <source>
        <dbReference type="Proteomes" id="UP001246372"/>
    </source>
</evidence>
<keyword evidence="1" id="KW-0732">Signal</keyword>
<feature type="chain" id="PRO_5046707754" description="TonB-dependent receptor plug domain-containing protein" evidence="1">
    <location>
        <begin position="23"/>
        <end position="224"/>
    </location>
</feature>
<evidence type="ECO:0008006" key="4">
    <source>
        <dbReference type="Google" id="ProtNLM"/>
    </source>
</evidence>
<organism evidence="2 3">
    <name type="scientific">Roseateles aquae</name>
    <dbReference type="NCBI Taxonomy" id="3077235"/>
    <lineage>
        <taxon>Bacteria</taxon>
        <taxon>Pseudomonadati</taxon>
        <taxon>Pseudomonadota</taxon>
        <taxon>Betaproteobacteria</taxon>
        <taxon>Burkholderiales</taxon>
        <taxon>Sphaerotilaceae</taxon>
        <taxon>Roseateles</taxon>
    </lineage>
</organism>
<keyword evidence="3" id="KW-1185">Reference proteome</keyword>
<sequence>MRALIVLLIAVLITGQASSPMAADTLPRQNLVVEIRWVESRLSGAALDAARDGSTVIGTAGSLSPRGLQTMGTTSSAAAGVQMLPRLLVLNGRPATVVLGEARPLELFDYALQLGAASAVTGGAGGGARLLVTPRAPTAAPVRSLSVQPRWPGGREAVELSYSVPDEGQGTGAWQGTVLVALGQWISVARSGAGAQASEPGVLRSGAAEAHMQRELQLRVQLAP</sequence>
<proteinExistence type="predicted"/>
<evidence type="ECO:0000313" key="2">
    <source>
        <dbReference type="EMBL" id="MDT8999977.1"/>
    </source>
</evidence>
<reference evidence="2" key="1">
    <citation type="submission" date="2023-09" db="EMBL/GenBank/DDBJ databases">
        <title>Paucibacter sp. APW11 Genome sequencing and assembly.</title>
        <authorList>
            <person name="Kim I."/>
        </authorList>
    </citation>
    <scope>NUCLEOTIDE SEQUENCE</scope>
    <source>
        <strain evidence="2">APW11</strain>
    </source>
</reference>
<gene>
    <name evidence="2" type="ORF">RQP53_11945</name>
</gene>
<dbReference type="RefSeq" id="WP_315650525.1">
    <property type="nucleotide sequence ID" value="NZ_JAVXZY010000004.1"/>
</dbReference>